<gene>
    <name evidence="9" type="ORF">Clacol_000685</name>
</gene>
<dbReference type="GO" id="GO:0005737">
    <property type="term" value="C:cytoplasm"/>
    <property type="evidence" value="ECO:0007669"/>
    <property type="project" value="TreeGrafter"/>
</dbReference>
<evidence type="ECO:0000313" key="10">
    <source>
        <dbReference type="Proteomes" id="UP001050691"/>
    </source>
</evidence>
<dbReference type="GO" id="GO:0071949">
    <property type="term" value="F:FAD binding"/>
    <property type="evidence" value="ECO:0007669"/>
    <property type="project" value="InterPro"/>
</dbReference>
<feature type="binding site" evidence="6">
    <location>
        <position position="334"/>
    </location>
    <ligand>
        <name>D-dopa</name>
        <dbReference type="ChEBI" id="CHEBI:149689"/>
    </ligand>
</feature>
<feature type="binding site" evidence="6">
    <location>
        <begin position="44"/>
        <end position="45"/>
    </location>
    <ligand>
        <name>FAD</name>
        <dbReference type="ChEBI" id="CHEBI:57692"/>
    </ligand>
</feature>
<dbReference type="EMBL" id="BPWL01000001">
    <property type="protein sequence ID" value="GJJ06493.1"/>
    <property type="molecule type" value="Genomic_DNA"/>
</dbReference>
<evidence type="ECO:0000256" key="4">
    <source>
        <dbReference type="ARBA" id="ARBA00022827"/>
    </source>
</evidence>
<keyword evidence="5" id="KW-0560">Oxidoreductase</keyword>
<feature type="signal peptide" evidence="7">
    <location>
        <begin position="1"/>
        <end position="17"/>
    </location>
</feature>
<evidence type="ECO:0000256" key="6">
    <source>
        <dbReference type="PIRSR" id="PIRSR000189-1"/>
    </source>
</evidence>
<feature type="binding site" evidence="6">
    <location>
        <position position="305"/>
    </location>
    <ligand>
        <name>D-dopa</name>
        <dbReference type="ChEBI" id="CHEBI:149689"/>
    </ligand>
</feature>
<feature type="binding site" evidence="6">
    <location>
        <position position="220"/>
    </location>
    <ligand>
        <name>D-dopa</name>
        <dbReference type="ChEBI" id="CHEBI:149689"/>
    </ligand>
</feature>
<dbReference type="InterPro" id="IPR023209">
    <property type="entry name" value="DAO"/>
</dbReference>
<evidence type="ECO:0000259" key="8">
    <source>
        <dbReference type="Pfam" id="PF01266"/>
    </source>
</evidence>
<feature type="domain" description="FAD dependent oxidoreductase" evidence="8">
    <location>
        <begin position="4"/>
        <end position="350"/>
    </location>
</feature>
<dbReference type="PANTHER" id="PTHR11530">
    <property type="entry name" value="D-AMINO ACID OXIDASE"/>
    <property type="match status" value="1"/>
</dbReference>
<keyword evidence="7" id="KW-0732">Signal</keyword>
<reference evidence="9" key="1">
    <citation type="submission" date="2021-10" db="EMBL/GenBank/DDBJ databases">
        <title>De novo Genome Assembly of Clathrus columnatus (Basidiomycota, Fungi) Using Illumina and Nanopore Sequence Data.</title>
        <authorList>
            <person name="Ogiso-Tanaka E."/>
            <person name="Itagaki H."/>
            <person name="Hosoya T."/>
            <person name="Hosaka K."/>
        </authorList>
    </citation>
    <scope>NUCLEOTIDE SEQUENCE</scope>
    <source>
        <strain evidence="9">MO-923</strain>
    </source>
</reference>
<dbReference type="GO" id="GO:0003884">
    <property type="term" value="F:D-amino-acid oxidase activity"/>
    <property type="evidence" value="ECO:0007669"/>
    <property type="project" value="InterPro"/>
</dbReference>
<keyword evidence="4 6" id="KW-0274">FAD</keyword>
<comment type="similarity">
    <text evidence="2">Belongs to the DAMOX/DASOX family.</text>
</comment>
<dbReference type="InterPro" id="IPR006076">
    <property type="entry name" value="FAD-dep_OxRdtase"/>
</dbReference>
<keyword evidence="3" id="KW-0285">Flavoprotein</keyword>
<accession>A0AAV5A1I5</accession>
<name>A0AAV5A1I5_9AGAM</name>
<evidence type="ECO:0000256" key="1">
    <source>
        <dbReference type="ARBA" id="ARBA00001974"/>
    </source>
</evidence>
<evidence type="ECO:0000256" key="3">
    <source>
        <dbReference type="ARBA" id="ARBA00022630"/>
    </source>
</evidence>
<dbReference type="SUPFAM" id="SSF51971">
    <property type="entry name" value="Nucleotide-binding domain"/>
    <property type="match status" value="1"/>
</dbReference>
<dbReference type="PIRSF" id="PIRSF000189">
    <property type="entry name" value="D-aa_oxidase"/>
    <property type="match status" value="1"/>
</dbReference>
<dbReference type="Gene3D" id="3.30.9.10">
    <property type="entry name" value="D-Amino Acid Oxidase, subunit A, domain 2"/>
    <property type="match status" value="1"/>
</dbReference>
<sequence length="356" mass="39166">MPQIALIGAGIVGLTTALEIQAKGHSVTIYAESLPGDEKHARYTSPWAGAHHLMTAGDDPKKREYELETFKRLWAETETNSEESRYLMRTPLKEYFFTDRTGLTELDHMPDFRMLEATELVLGSKSGVGFMTITIDTAAYLPLLLARFLSRGGQIRRVQIQHIDQVLNGGWKTPIPDLLVVCAGIGARSLGGVEDKDVYPIRGQTVLVRAPWVKEIRGIHLKEDDLVTYIIPRSSGDVILGGTYTVNDWYPHPRIETGQAILARALALMPDLLPPDVRKKNDQNGKAATVADLEPLIIEHGCGFRPARKGGIRIERDTYTLSTGNKTVPIVHGGSGYQMSWGTASKAAELVEAGLN</sequence>
<proteinExistence type="inferred from homology"/>
<evidence type="ECO:0000313" key="9">
    <source>
        <dbReference type="EMBL" id="GJJ06493.1"/>
    </source>
</evidence>
<dbReference type="SUPFAM" id="SSF54373">
    <property type="entry name" value="FAD-linked reductases, C-terminal domain"/>
    <property type="match status" value="1"/>
</dbReference>
<dbReference type="GO" id="GO:0019478">
    <property type="term" value="P:D-amino acid catabolic process"/>
    <property type="evidence" value="ECO:0007669"/>
    <property type="project" value="TreeGrafter"/>
</dbReference>
<keyword evidence="10" id="KW-1185">Reference proteome</keyword>
<dbReference type="Pfam" id="PF01266">
    <property type="entry name" value="DAO"/>
    <property type="match status" value="1"/>
</dbReference>
<dbReference type="PANTHER" id="PTHR11530:SF11">
    <property type="entry name" value="D-ASPARTATE OXIDASE"/>
    <property type="match status" value="1"/>
</dbReference>
<organism evidence="9 10">
    <name type="scientific">Clathrus columnatus</name>
    <dbReference type="NCBI Taxonomy" id="1419009"/>
    <lineage>
        <taxon>Eukaryota</taxon>
        <taxon>Fungi</taxon>
        <taxon>Dikarya</taxon>
        <taxon>Basidiomycota</taxon>
        <taxon>Agaricomycotina</taxon>
        <taxon>Agaricomycetes</taxon>
        <taxon>Phallomycetidae</taxon>
        <taxon>Phallales</taxon>
        <taxon>Clathraceae</taxon>
        <taxon>Clathrus</taxon>
    </lineage>
</organism>
<evidence type="ECO:0000256" key="2">
    <source>
        <dbReference type="ARBA" id="ARBA00006730"/>
    </source>
</evidence>
<comment type="caution">
    <text evidence="9">The sequence shown here is derived from an EMBL/GenBank/DDBJ whole genome shotgun (WGS) entry which is preliminary data.</text>
</comment>
<evidence type="ECO:0000256" key="5">
    <source>
        <dbReference type="ARBA" id="ARBA00023002"/>
    </source>
</evidence>
<dbReference type="Proteomes" id="UP001050691">
    <property type="component" value="Unassembled WGS sequence"/>
</dbReference>
<dbReference type="Gene3D" id="3.40.50.720">
    <property type="entry name" value="NAD(P)-binding Rossmann-like Domain"/>
    <property type="match status" value="1"/>
</dbReference>
<evidence type="ECO:0000256" key="7">
    <source>
        <dbReference type="SAM" id="SignalP"/>
    </source>
</evidence>
<feature type="binding site" evidence="6">
    <location>
        <position position="229"/>
    </location>
    <ligand>
        <name>D-dopa</name>
        <dbReference type="ChEBI" id="CHEBI:149689"/>
    </ligand>
</feature>
<dbReference type="AlphaFoldDB" id="A0AAV5A1I5"/>
<protein>
    <recommendedName>
        <fullName evidence="8">FAD dependent oxidoreductase domain-containing protein</fullName>
    </recommendedName>
</protein>
<comment type="cofactor">
    <cofactor evidence="1 6">
        <name>FAD</name>
        <dbReference type="ChEBI" id="CHEBI:57692"/>
    </cofactor>
</comment>
<feature type="chain" id="PRO_5043506723" description="FAD dependent oxidoreductase domain-containing protein" evidence="7">
    <location>
        <begin position="18"/>
        <end position="356"/>
    </location>
</feature>